<keyword evidence="2" id="KW-0732">Signal</keyword>
<name>A0A8J3NL99_9ACTN</name>
<proteinExistence type="predicted"/>
<keyword evidence="1" id="KW-1133">Transmembrane helix</keyword>
<keyword evidence="5" id="KW-1185">Reference proteome</keyword>
<evidence type="ECO:0000313" key="5">
    <source>
        <dbReference type="Proteomes" id="UP000601223"/>
    </source>
</evidence>
<dbReference type="RefSeq" id="WP_203753611.1">
    <property type="nucleotide sequence ID" value="NZ_BONF01000040.1"/>
</dbReference>
<organism evidence="4 5">
    <name type="scientific">Catellatospora bangladeshensis</name>
    <dbReference type="NCBI Taxonomy" id="310355"/>
    <lineage>
        <taxon>Bacteria</taxon>
        <taxon>Bacillati</taxon>
        <taxon>Actinomycetota</taxon>
        <taxon>Actinomycetes</taxon>
        <taxon>Micromonosporales</taxon>
        <taxon>Micromonosporaceae</taxon>
        <taxon>Catellatospora</taxon>
    </lineage>
</organism>
<reference evidence="4 5" key="1">
    <citation type="submission" date="2021-01" db="EMBL/GenBank/DDBJ databases">
        <title>Whole genome shotgun sequence of Catellatospora bangladeshensis NBRC 107357.</title>
        <authorList>
            <person name="Komaki H."/>
            <person name="Tamura T."/>
        </authorList>
    </citation>
    <scope>NUCLEOTIDE SEQUENCE [LARGE SCALE GENOMIC DNA]</scope>
    <source>
        <strain evidence="4 5">NBRC 107357</strain>
    </source>
</reference>
<evidence type="ECO:0000259" key="3">
    <source>
        <dbReference type="Pfam" id="PF07987"/>
    </source>
</evidence>
<feature type="chain" id="PRO_5035239231" evidence="2">
    <location>
        <begin position="27"/>
        <end position="236"/>
    </location>
</feature>
<dbReference type="Proteomes" id="UP000601223">
    <property type="component" value="Unassembled WGS sequence"/>
</dbReference>
<dbReference type="InterPro" id="IPR038507">
    <property type="entry name" value="YcnI-like_sf"/>
</dbReference>
<comment type="caution">
    <text evidence="4">The sequence shown here is derived from an EMBL/GenBank/DDBJ whole genome shotgun (WGS) entry which is preliminary data.</text>
</comment>
<feature type="signal peptide" evidence="2">
    <location>
        <begin position="1"/>
        <end position="26"/>
    </location>
</feature>
<dbReference type="InterPro" id="IPR012533">
    <property type="entry name" value="YcnI-copper_dom"/>
</dbReference>
<evidence type="ECO:0000313" key="4">
    <source>
        <dbReference type="EMBL" id="GIF84792.1"/>
    </source>
</evidence>
<protein>
    <submittedName>
        <fullName evidence="4">Membrane protein</fullName>
    </submittedName>
</protein>
<evidence type="ECO:0000256" key="2">
    <source>
        <dbReference type="SAM" id="SignalP"/>
    </source>
</evidence>
<keyword evidence="1" id="KW-0472">Membrane</keyword>
<evidence type="ECO:0000256" key="1">
    <source>
        <dbReference type="SAM" id="Phobius"/>
    </source>
</evidence>
<dbReference type="Pfam" id="PF07987">
    <property type="entry name" value="DUF1775"/>
    <property type="match status" value="1"/>
</dbReference>
<dbReference type="EMBL" id="BONF01000040">
    <property type="protein sequence ID" value="GIF84792.1"/>
    <property type="molecule type" value="Genomic_DNA"/>
</dbReference>
<accession>A0A8J3NL99</accession>
<gene>
    <name evidence="4" type="ORF">Cba03nite_61410</name>
</gene>
<dbReference type="AlphaFoldDB" id="A0A8J3NL99"/>
<feature type="domain" description="YncI copper-binding" evidence="3">
    <location>
        <begin position="27"/>
        <end position="175"/>
    </location>
</feature>
<dbReference type="CDD" id="cd08545">
    <property type="entry name" value="YcnI_like"/>
    <property type="match status" value="1"/>
</dbReference>
<sequence>MKMTRRLGVVAATVLGLLAVAVPAAAHVTVSPNTAVQGSYARVAFRVPNESDDAGTTKVEVHLPEDAPVASVSTQPVPGWTVAVTKRKLATPIEVHGSPVSEVVATLTWTATSPDAAVKPGQFQEFPVSMGPLPKVDQMVFKTLQTYSDGAVVRWIEEPVNDGTELESPAPVLKLTPAAAAAEATPSAGATVALGDQTKEAGGNWAGIAGLVAGVLALILSGVALARTRRPSPPAV</sequence>
<dbReference type="Gene3D" id="2.60.40.2230">
    <property type="entry name" value="Uncharacterised protein YcnI-like PF07987, DUF1775"/>
    <property type="match status" value="1"/>
</dbReference>
<feature type="transmembrane region" description="Helical" evidence="1">
    <location>
        <begin position="205"/>
        <end position="226"/>
    </location>
</feature>
<keyword evidence="1" id="KW-0812">Transmembrane</keyword>